<comment type="caution">
    <text evidence="11">The sequence shown here is derived from an EMBL/GenBank/DDBJ whole genome shotgun (WGS) entry which is preliminary data.</text>
</comment>
<dbReference type="Gene3D" id="3.30.450.20">
    <property type="entry name" value="PAS domain"/>
    <property type="match status" value="1"/>
</dbReference>
<feature type="domain" description="HAMP" evidence="10">
    <location>
        <begin position="330"/>
        <end position="382"/>
    </location>
</feature>
<evidence type="ECO:0000256" key="9">
    <source>
        <dbReference type="SAM" id="Phobius"/>
    </source>
</evidence>
<dbReference type="InterPro" id="IPR033479">
    <property type="entry name" value="dCache_1"/>
</dbReference>
<evidence type="ECO:0000256" key="5">
    <source>
        <dbReference type="ARBA" id="ARBA00022692"/>
    </source>
</evidence>
<keyword evidence="6 11" id="KW-0418">Kinase</keyword>
<keyword evidence="5 9" id="KW-0812">Transmembrane</keyword>
<dbReference type="Gene3D" id="3.30.565.10">
    <property type="entry name" value="Histidine kinase-like ATPase, C-terminal domain"/>
    <property type="match status" value="1"/>
</dbReference>
<dbReference type="PANTHER" id="PTHR34220:SF7">
    <property type="entry name" value="SENSOR HISTIDINE KINASE YPDA"/>
    <property type="match status" value="1"/>
</dbReference>
<evidence type="ECO:0000256" key="2">
    <source>
        <dbReference type="ARBA" id="ARBA00022475"/>
    </source>
</evidence>
<dbReference type="SMART" id="SM00387">
    <property type="entry name" value="HATPase_c"/>
    <property type="match status" value="1"/>
</dbReference>
<dbReference type="PANTHER" id="PTHR34220">
    <property type="entry name" value="SENSOR HISTIDINE KINASE YPDA"/>
    <property type="match status" value="1"/>
</dbReference>
<dbReference type="InterPro" id="IPR010559">
    <property type="entry name" value="Sig_transdc_His_kin_internal"/>
</dbReference>
<dbReference type="OrthoDB" id="9776552at2"/>
<dbReference type="PROSITE" id="PS50885">
    <property type="entry name" value="HAMP"/>
    <property type="match status" value="1"/>
</dbReference>
<dbReference type="EMBL" id="SOMN01000011">
    <property type="protein sequence ID" value="TFE26906.1"/>
    <property type="molecule type" value="Genomic_DNA"/>
</dbReference>
<keyword evidence="8 9" id="KW-0472">Membrane</keyword>
<dbReference type="CDD" id="cd06225">
    <property type="entry name" value="HAMP"/>
    <property type="match status" value="1"/>
</dbReference>
<dbReference type="Pfam" id="PF06580">
    <property type="entry name" value="His_kinase"/>
    <property type="match status" value="1"/>
</dbReference>
<protein>
    <submittedName>
        <fullName evidence="11">Sensor histidine kinase</fullName>
    </submittedName>
</protein>
<keyword evidence="2" id="KW-1003">Cell membrane</keyword>
<evidence type="ECO:0000313" key="12">
    <source>
        <dbReference type="Proteomes" id="UP000297900"/>
    </source>
</evidence>
<accession>A0A4Y8LZ20</accession>
<dbReference type="Pfam" id="PF02743">
    <property type="entry name" value="dCache_1"/>
    <property type="match status" value="1"/>
</dbReference>
<dbReference type="InterPro" id="IPR036890">
    <property type="entry name" value="HATPase_C_sf"/>
</dbReference>
<evidence type="ECO:0000256" key="6">
    <source>
        <dbReference type="ARBA" id="ARBA00022777"/>
    </source>
</evidence>
<evidence type="ECO:0000256" key="3">
    <source>
        <dbReference type="ARBA" id="ARBA00022553"/>
    </source>
</evidence>
<dbReference type="Proteomes" id="UP000297900">
    <property type="component" value="Unassembled WGS sequence"/>
</dbReference>
<keyword evidence="7 9" id="KW-1133">Transmembrane helix</keyword>
<dbReference type="GO" id="GO:0005886">
    <property type="term" value="C:plasma membrane"/>
    <property type="evidence" value="ECO:0007669"/>
    <property type="project" value="UniProtKB-SubCell"/>
</dbReference>
<evidence type="ECO:0000259" key="10">
    <source>
        <dbReference type="PROSITE" id="PS50885"/>
    </source>
</evidence>
<keyword evidence="4" id="KW-0808">Transferase</keyword>
<keyword evidence="3" id="KW-0597">Phosphoprotein</keyword>
<dbReference type="GO" id="GO:0000155">
    <property type="term" value="F:phosphorelay sensor kinase activity"/>
    <property type="evidence" value="ECO:0007669"/>
    <property type="project" value="InterPro"/>
</dbReference>
<dbReference type="SUPFAM" id="SSF55874">
    <property type="entry name" value="ATPase domain of HSP90 chaperone/DNA topoisomerase II/histidine kinase"/>
    <property type="match status" value="1"/>
</dbReference>
<proteinExistence type="predicted"/>
<keyword evidence="12" id="KW-1185">Reference proteome</keyword>
<dbReference type="InterPro" id="IPR003594">
    <property type="entry name" value="HATPase_dom"/>
</dbReference>
<feature type="transmembrane region" description="Helical" evidence="9">
    <location>
        <begin position="305"/>
        <end position="333"/>
    </location>
</feature>
<dbReference type="InterPro" id="IPR003660">
    <property type="entry name" value="HAMP_dom"/>
</dbReference>
<evidence type="ECO:0000313" key="11">
    <source>
        <dbReference type="EMBL" id="TFE26906.1"/>
    </source>
</evidence>
<evidence type="ECO:0000256" key="1">
    <source>
        <dbReference type="ARBA" id="ARBA00004651"/>
    </source>
</evidence>
<feature type="transmembrane region" description="Helical" evidence="9">
    <location>
        <begin position="31"/>
        <end position="52"/>
    </location>
</feature>
<dbReference type="CDD" id="cd12912">
    <property type="entry name" value="PDC2_MCP_like"/>
    <property type="match status" value="1"/>
</dbReference>
<organism evidence="11 12">
    <name type="scientific">Cohnella luojiensis</name>
    <dbReference type="NCBI Taxonomy" id="652876"/>
    <lineage>
        <taxon>Bacteria</taxon>
        <taxon>Bacillati</taxon>
        <taxon>Bacillota</taxon>
        <taxon>Bacilli</taxon>
        <taxon>Bacillales</taxon>
        <taxon>Paenibacillaceae</taxon>
        <taxon>Cohnella</taxon>
    </lineage>
</organism>
<evidence type="ECO:0000256" key="4">
    <source>
        <dbReference type="ARBA" id="ARBA00022679"/>
    </source>
</evidence>
<comment type="subcellular location">
    <subcellularLocation>
        <location evidence="1">Cell membrane</location>
        <topology evidence="1">Multi-pass membrane protein</topology>
    </subcellularLocation>
</comment>
<dbReference type="Pfam" id="PF00672">
    <property type="entry name" value="HAMP"/>
    <property type="match status" value="1"/>
</dbReference>
<dbReference type="Gene3D" id="6.10.340.10">
    <property type="match status" value="1"/>
</dbReference>
<dbReference type="SMART" id="SM00304">
    <property type="entry name" value="HAMP"/>
    <property type="match status" value="1"/>
</dbReference>
<name>A0A4Y8LZ20_9BACL</name>
<dbReference type="SUPFAM" id="SSF158472">
    <property type="entry name" value="HAMP domain-like"/>
    <property type="match status" value="1"/>
</dbReference>
<dbReference type="AlphaFoldDB" id="A0A4Y8LZ20"/>
<sequence>MLYCKRYRYHSLQAWKDVLRMRYFQEMSLKLKFNLLMLSLFLIIVVMGMLWYKTSANAIENNAIDYTKQIVEQVNSHLDTYFVDIQELTFPMLANPLTQQFMDYSNNDHYRRYELSKAIDKKLFTPILINRENIHSISLISDQSIASSSRSFISAEERYADYISRIPSPGKYQIMGRETILSTNVIAMALRFLDASKQKATGLLIVDLKLNEIIRICKSVKLGRTGFMWIADANGNLLYHPDEELMKQRALPEYVPESLPKESGSKVVDSPEGKKLVLFNYSAKTNLVLVSEVPYRELNAPLVRFSLISILIVIVLMLALSLLIVGLIVHPLTNSLLLLKKLMFRAERGDLDAKAPENKTNEIGSLFLSFNRMVSEIKQLIELVRHARLKEKEMEVKQKESQLRYMQSQINPHFLYNTLEVVNSNAIVEGNFKISKMIVSISEIFRYSVGNPGDRVTLRQEVEHTDFYLEIQKERFGSLETEVSIGEPGMTAVPAVRLMLQPIVENSFKHGYENHRMKPGYLSIAGRTTPDGYEILVSDRGGGMDAAIMERYNALFSQASQEESGEHQHIGLWNVHNRIRMTFGESYGLHIVQSNKTGTVIAIRLPVMTDNL</sequence>
<evidence type="ECO:0000256" key="7">
    <source>
        <dbReference type="ARBA" id="ARBA00022989"/>
    </source>
</evidence>
<gene>
    <name evidence="11" type="ORF">E2980_10430</name>
</gene>
<reference evidence="11 12" key="1">
    <citation type="submission" date="2019-03" db="EMBL/GenBank/DDBJ databases">
        <title>Cohnella endophytica sp. nov., a novel endophytic bacterium isolated from bark of Sonneratia apetala.</title>
        <authorList>
            <person name="Tuo L."/>
        </authorList>
    </citation>
    <scope>NUCLEOTIDE SEQUENCE [LARGE SCALE GENOMIC DNA]</scope>
    <source>
        <strain evidence="11 12">CCTCC AB 208254</strain>
    </source>
</reference>
<dbReference type="InterPro" id="IPR050640">
    <property type="entry name" value="Bact_2-comp_sensor_kinase"/>
</dbReference>
<dbReference type="Pfam" id="PF02518">
    <property type="entry name" value="HATPase_c"/>
    <property type="match status" value="1"/>
</dbReference>
<evidence type="ECO:0000256" key="8">
    <source>
        <dbReference type="ARBA" id="ARBA00023136"/>
    </source>
</evidence>